<organism evidence="2 3">
    <name type="scientific">Cannabis sativa</name>
    <name type="common">Hemp</name>
    <name type="synonym">Marijuana</name>
    <dbReference type="NCBI Taxonomy" id="3483"/>
    <lineage>
        <taxon>Eukaryota</taxon>
        <taxon>Viridiplantae</taxon>
        <taxon>Streptophyta</taxon>
        <taxon>Embryophyta</taxon>
        <taxon>Tracheophyta</taxon>
        <taxon>Spermatophyta</taxon>
        <taxon>Magnoliopsida</taxon>
        <taxon>eudicotyledons</taxon>
        <taxon>Gunneridae</taxon>
        <taxon>Pentapetalae</taxon>
        <taxon>rosids</taxon>
        <taxon>fabids</taxon>
        <taxon>Rosales</taxon>
        <taxon>Cannabaceae</taxon>
        <taxon>Cannabis</taxon>
    </lineage>
</organism>
<dbReference type="EMBL" id="UZAU01000288">
    <property type="status" value="NOT_ANNOTATED_CDS"/>
    <property type="molecule type" value="Genomic_DNA"/>
</dbReference>
<protein>
    <recommendedName>
        <fullName evidence="1">Zinc knuckle CX2CX4HX4C domain-containing protein</fullName>
    </recommendedName>
</protein>
<dbReference type="InterPro" id="IPR025836">
    <property type="entry name" value="Zn_knuckle_CX2CX4HX4C"/>
</dbReference>
<dbReference type="Gramene" id="evm.model.03.1174">
    <property type="protein sequence ID" value="cds.evm.model.03.1174"/>
    <property type="gene ID" value="evm.TU.03.1174"/>
</dbReference>
<dbReference type="InterPro" id="IPR040256">
    <property type="entry name" value="At4g02000-like"/>
</dbReference>
<dbReference type="PANTHER" id="PTHR31286">
    <property type="entry name" value="GLYCINE-RICH CELL WALL STRUCTURAL PROTEIN 1.8-LIKE"/>
    <property type="match status" value="1"/>
</dbReference>
<dbReference type="OMA" id="TIWADIR"/>
<proteinExistence type="predicted"/>
<feature type="domain" description="Zinc knuckle CX2CX4HX4C" evidence="1">
    <location>
        <begin position="130"/>
        <end position="174"/>
    </location>
</feature>
<dbReference type="Proteomes" id="UP000596661">
    <property type="component" value="Chromosome 3"/>
</dbReference>
<dbReference type="EnsemblPlants" id="evm.model.03.1174">
    <property type="protein sequence ID" value="cds.evm.model.03.1174"/>
    <property type="gene ID" value="evm.TU.03.1174"/>
</dbReference>
<reference evidence="2" key="2">
    <citation type="submission" date="2021-03" db="UniProtKB">
        <authorList>
            <consortium name="EnsemblPlants"/>
        </authorList>
    </citation>
    <scope>IDENTIFICATION</scope>
</reference>
<sequence>MASSSIGIDELELGWDELQINEEEERGVLFDNITDLEDEVDARCRVLEGTPWTFNKVPLIIQRLKVGENPRMVPLNTMEIWVQVYNLRVGFMSDRVLKACGAYIGKFVSSCLKNYTGIWREYLRVCFLINIDKPLKRRMKIYYTKEDFFWANFKCERVPTFCGILGHTEKFCPKLFDEPTEKIVKPYGLFKKAPDRRTQKNWGEVA</sequence>
<evidence type="ECO:0000313" key="2">
    <source>
        <dbReference type="EnsemblPlants" id="cds.evm.model.03.1174"/>
    </source>
</evidence>
<dbReference type="AlphaFoldDB" id="A0A803P497"/>
<name>A0A803P497_CANSA</name>
<accession>A0A803P497</accession>
<keyword evidence="3" id="KW-1185">Reference proteome</keyword>
<dbReference type="Pfam" id="PF14392">
    <property type="entry name" value="zf-CCHC_4"/>
    <property type="match status" value="1"/>
</dbReference>
<reference evidence="2" key="1">
    <citation type="submission" date="2018-11" db="EMBL/GenBank/DDBJ databases">
        <authorList>
            <person name="Grassa J C."/>
        </authorList>
    </citation>
    <scope>NUCLEOTIDE SEQUENCE [LARGE SCALE GENOMIC DNA]</scope>
</reference>
<evidence type="ECO:0000313" key="3">
    <source>
        <dbReference type="Proteomes" id="UP000596661"/>
    </source>
</evidence>
<dbReference type="PANTHER" id="PTHR31286:SF153">
    <property type="entry name" value="DUF4283 DOMAIN PROTEIN"/>
    <property type="match status" value="1"/>
</dbReference>
<evidence type="ECO:0000259" key="1">
    <source>
        <dbReference type="Pfam" id="PF14392"/>
    </source>
</evidence>